<dbReference type="EMBL" id="CAJVPL010001002">
    <property type="protein sequence ID" value="CAG8546191.1"/>
    <property type="molecule type" value="Genomic_DNA"/>
</dbReference>
<dbReference type="SMART" id="SM00636">
    <property type="entry name" value="Glyco_18"/>
    <property type="match status" value="1"/>
</dbReference>
<keyword evidence="10" id="KW-0732">Signal</keyword>
<dbReference type="SUPFAM" id="SSF51445">
    <property type="entry name" value="(Trans)glycosidases"/>
    <property type="match status" value="1"/>
</dbReference>
<dbReference type="FunFam" id="3.10.50.10:FF:000005">
    <property type="entry name" value="Endochitinase B1"/>
    <property type="match status" value="1"/>
</dbReference>
<evidence type="ECO:0000256" key="6">
    <source>
        <dbReference type="ARBA" id="ARBA00023277"/>
    </source>
</evidence>
<dbReference type="Gene3D" id="3.20.20.80">
    <property type="entry name" value="Glycosidases"/>
    <property type="match status" value="1"/>
</dbReference>
<keyword evidence="8" id="KW-0624">Polysaccharide degradation</keyword>
<dbReference type="CDD" id="cd06548">
    <property type="entry name" value="GH18_chitinase"/>
    <property type="match status" value="1"/>
</dbReference>
<dbReference type="InterPro" id="IPR017853">
    <property type="entry name" value="GH"/>
</dbReference>
<keyword evidence="6" id="KW-0119">Carbohydrate metabolism</keyword>
<protein>
    <recommendedName>
        <fullName evidence="3">chitinase</fullName>
        <ecNumber evidence="3">3.2.1.14</ecNumber>
    </recommendedName>
</protein>
<feature type="domain" description="GH18" evidence="11">
    <location>
        <begin position="6"/>
        <end position="356"/>
    </location>
</feature>
<keyword evidence="13" id="KW-1185">Reference proteome</keyword>
<proteinExistence type="inferred from homology"/>
<dbReference type="EC" id="3.2.1.14" evidence="3"/>
<dbReference type="Pfam" id="PF00704">
    <property type="entry name" value="Glyco_hydro_18"/>
    <property type="match status" value="1"/>
</dbReference>
<dbReference type="GO" id="GO:0008061">
    <property type="term" value="F:chitin binding"/>
    <property type="evidence" value="ECO:0007669"/>
    <property type="project" value="InterPro"/>
</dbReference>
<accession>A0A9N9AXG4</accession>
<feature type="chain" id="PRO_5040400863" description="chitinase" evidence="10">
    <location>
        <begin position="18"/>
        <end position="400"/>
    </location>
</feature>
<dbReference type="Gene3D" id="3.10.50.10">
    <property type="match status" value="1"/>
</dbReference>
<comment type="similarity">
    <text evidence="2">Belongs to the glycosyl hydrolase 18 family. Chitinase class V subfamily.</text>
</comment>
<evidence type="ECO:0000256" key="2">
    <source>
        <dbReference type="ARBA" id="ARBA00008682"/>
    </source>
</evidence>
<evidence type="ECO:0000256" key="10">
    <source>
        <dbReference type="SAM" id="SignalP"/>
    </source>
</evidence>
<evidence type="ECO:0000256" key="1">
    <source>
        <dbReference type="ARBA" id="ARBA00000822"/>
    </source>
</evidence>
<reference evidence="12" key="1">
    <citation type="submission" date="2021-06" db="EMBL/GenBank/DDBJ databases">
        <authorList>
            <person name="Kallberg Y."/>
            <person name="Tangrot J."/>
            <person name="Rosling A."/>
        </authorList>
    </citation>
    <scope>NUCLEOTIDE SEQUENCE</scope>
    <source>
        <strain evidence="12">MT106</strain>
    </source>
</reference>
<evidence type="ECO:0000259" key="11">
    <source>
        <dbReference type="PROSITE" id="PS51910"/>
    </source>
</evidence>
<sequence>MLLQTFFIIGYFASWSAYPDMAYSVDQLDPTKLSHVMYAFAVPAETGEVFLPDPEIDYGDTSDGVLKGNLGKLWKLKQQNRHLKTTLSIGGALNSVNFSSIVSLPKRANFILTSINLMNDLGMDGLDLDWEFPKDKTESKFYVTLLRELRFALDLYAKIKHEKEKYLLTVAVPADPEFYKVLFLKEMNKYVDIFNLMTYDFSGEWEQPADHQANLYGDGLSGDQAVMDYIKAGVDPAKITLGVPMYGRSFENTDGAGKNYSDTGEGQWEPGMWDYKSLPKKGSKEFYDKKVVASYSYDKKTREFISYDNPRVVKEKCKYLKNKKLGGIMFWELDGDFPTSHSRSLLRTSFKALGGRKTIDKSLNHLWFPTSKYTNVRGTIMFNLNLTSIPVNVNISVSIN</sequence>
<dbReference type="GO" id="GO:0006032">
    <property type="term" value="P:chitin catabolic process"/>
    <property type="evidence" value="ECO:0007669"/>
    <property type="project" value="UniProtKB-KW"/>
</dbReference>
<evidence type="ECO:0000256" key="4">
    <source>
        <dbReference type="ARBA" id="ARBA00022801"/>
    </source>
</evidence>
<evidence type="ECO:0000256" key="3">
    <source>
        <dbReference type="ARBA" id="ARBA00012729"/>
    </source>
</evidence>
<dbReference type="InterPro" id="IPR011583">
    <property type="entry name" value="Chitinase_II/V-like_cat"/>
</dbReference>
<dbReference type="PANTHER" id="PTHR11177:SF317">
    <property type="entry name" value="CHITINASE 12-RELATED"/>
    <property type="match status" value="1"/>
</dbReference>
<dbReference type="SUPFAM" id="SSF54556">
    <property type="entry name" value="Chitinase insertion domain"/>
    <property type="match status" value="1"/>
</dbReference>
<dbReference type="GO" id="GO:0000272">
    <property type="term" value="P:polysaccharide catabolic process"/>
    <property type="evidence" value="ECO:0007669"/>
    <property type="project" value="UniProtKB-KW"/>
</dbReference>
<dbReference type="GO" id="GO:0005576">
    <property type="term" value="C:extracellular region"/>
    <property type="evidence" value="ECO:0007669"/>
    <property type="project" value="TreeGrafter"/>
</dbReference>
<feature type="signal peptide" evidence="10">
    <location>
        <begin position="1"/>
        <end position="17"/>
    </location>
</feature>
<dbReference type="InterPro" id="IPR050314">
    <property type="entry name" value="Glycosyl_Hydrlase_18"/>
</dbReference>
<dbReference type="Proteomes" id="UP000789831">
    <property type="component" value="Unassembled WGS sequence"/>
</dbReference>
<keyword evidence="5" id="KW-0146">Chitin degradation</keyword>
<dbReference type="OrthoDB" id="76388at2759"/>
<dbReference type="InterPro" id="IPR001579">
    <property type="entry name" value="Glyco_hydro_18_chit_AS"/>
</dbReference>
<keyword evidence="4 9" id="KW-0378">Hydrolase</keyword>
<dbReference type="InterPro" id="IPR001223">
    <property type="entry name" value="Glyco_hydro18_cat"/>
</dbReference>
<name>A0A9N9AXG4_9GLOM</name>
<keyword evidence="7 9" id="KW-0326">Glycosidase</keyword>
<evidence type="ECO:0000256" key="8">
    <source>
        <dbReference type="ARBA" id="ARBA00023326"/>
    </source>
</evidence>
<comment type="caution">
    <text evidence="12">The sequence shown here is derived from an EMBL/GenBank/DDBJ whole genome shotgun (WGS) entry which is preliminary data.</text>
</comment>
<comment type="catalytic activity">
    <reaction evidence="1">
        <text>Random endo-hydrolysis of N-acetyl-beta-D-glucosaminide (1-&gt;4)-beta-linkages in chitin and chitodextrins.</text>
        <dbReference type="EC" id="3.2.1.14"/>
    </reaction>
</comment>
<dbReference type="PANTHER" id="PTHR11177">
    <property type="entry name" value="CHITINASE"/>
    <property type="match status" value="1"/>
</dbReference>
<evidence type="ECO:0000256" key="9">
    <source>
        <dbReference type="RuleBase" id="RU000489"/>
    </source>
</evidence>
<dbReference type="GO" id="GO:0008843">
    <property type="term" value="F:endochitinase activity"/>
    <property type="evidence" value="ECO:0007669"/>
    <property type="project" value="UniProtKB-EC"/>
</dbReference>
<gene>
    <name evidence="12" type="ORF">AGERDE_LOCUS6432</name>
</gene>
<organism evidence="12 13">
    <name type="scientific">Ambispora gerdemannii</name>
    <dbReference type="NCBI Taxonomy" id="144530"/>
    <lineage>
        <taxon>Eukaryota</taxon>
        <taxon>Fungi</taxon>
        <taxon>Fungi incertae sedis</taxon>
        <taxon>Mucoromycota</taxon>
        <taxon>Glomeromycotina</taxon>
        <taxon>Glomeromycetes</taxon>
        <taxon>Archaeosporales</taxon>
        <taxon>Ambisporaceae</taxon>
        <taxon>Ambispora</taxon>
    </lineage>
</organism>
<dbReference type="InterPro" id="IPR029070">
    <property type="entry name" value="Chitinase_insertion_sf"/>
</dbReference>
<evidence type="ECO:0000313" key="13">
    <source>
        <dbReference type="Proteomes" id="UP000789831"/>
    </source>
</evidence>
<dbReference type="AlphaFoldDB" id="A0A9N9AXG4"/>
<dbReference type="PROSITE" id="PS01095">
    <property type="entry name" value="GH18_1"/>
    <property type="match status" value="1"/>
</dbReference>
<dbReference type="PROSITE" id="PS51910">
    <property type="entry name" value="GH18_2"/>
    <property type="match status" value="1"/>
</dbReference>
<evidence type="ECO:0000256" key="7">
    <source>
        <dbReference type="ARBA" id="ARBA00023295"/>
    </source>
</evidence>
<evidence type="ECO:0000313" key="12">
    <source>
        <dbReference type="EMBL" id="CAG8546191.1"/>
    </source>
</evidence>
<evidence type="ECO:0000256" key="5">
    <source>
        <dbReference type="ARBA" id="ARBA00023024"/>
    </source>
</evidence>